<dbReference type="SUPFAM" id="SSF102405">
    <property type="entry name" value="MCP/YpsA-like"/>
    <property type="match status" value="1"/>
</dbReference>
<evidence type="ECO:0000313" key="5">
    <source>
        <dbReference type="Proteomes" id="UP000523105"/>
    </source>
</evidence>
<gene>
    <name evidence="4" type="primary">dprA</name>
    <name evidence="4" type="ORF">HX837_02955</name>
</gene>
<dbReference type="NCBIfam" id="TIGR00732">
    <property type="entry name" value="dprA"/>
    <property type="match status" value="1"/>
</dbReference>
<dbReference type="Gene3D" id="1.10.10.10">
    <property type="entry name" value="Winged helix-like DNA-binding domain superfamily/Winged helix DNA-binding domain"/>
    <property type="match status" value="1"/>
</dbReference>
<feature type="domain" description="Smf/DprA SLOG" evidence="2">
    <location>
        <begin position="45"/>
        <end position="251"/>
    </location>
</feature>
<evidence type="ECO:0000259" key="3">
    <source>
        <dbReference type="Pfam" id="PF17782"/>
    </source>
</evidence>
<evidence type="ECO:0000256" key="1">
    <source>
        <dbReference type="ARBA" id="ARBA00006525"/>
    </source>
</evidence>
<dbReference type="InterPro" id="IPR003488">
    <property type="entry name" value="DprA"/>
</dbReference>
<reference evidence="4 5" key="1">
    <citation type="journal article" date="2019" name="Environ. Microbiol.">
        <title>Genomics insights into ecotype formation of ammonia-oxidizing archaea in the deep ocean.</title>
        <authorList>
            <person name="Wang Y."/>
            <person name="Huang J.M."/>
            <person name="Cui G.J."/>
            <person name="Nunoura T."/>
            <person name="Takaki Y."/>
            <person name="Li W.L."/>
            <person name="Li J."/>
            <person name="Gao Z.M."/>
            <person name="Takai K."/>
            <person name="Zhang A.Q."/>
            <person name="Stepanauskas R."/>
        </authorList>
    </citation>
    <scope>NUCLEOTIDE SEQUENCE [LARGE SCALE GENOMIC DNA]</scope>
    <source>
        <strain evidence="4 5">L15b</strain>
    </source>
</reference>
<sequence>MTKLSKSDLMQVEGISSDLAAKTRGIDLELGKKAEDKTASIGARYLTYWDSGYPEHLKTIYDAPVGIFVIGEIPQLPCLGIVGTRQPSHYGKKMVKLLTLDLIKAGFCIVSGFARGIDSWAHKTVLKYNGSTIAVLGNGLDICYPGENRKLGELLLENGAFISEFIPGTKPDAVNFPKRNRIISGLSKGVLIIEAGKKSGAIITALNALDQNREVFALPGQTDSTKSVGTNRLIQQGARLVMNVDDILSEFQHQSPPKQVELLPALNREEEMVFQKLSQNPIHIDELCIQLKKDTPEVLSTLLMLELKNIVQQHPGKLFTK</sequence>
<dbReference type="Gene3D" id="3.40.50.450">
    <property type="match status" value="1"/>
</dbReference>
<organism evidence="4 5">
    <name type="scientific">Marine Group I thaumarchaeote</name>
    <dbReference type="NCBI Taxonomy" id="2511932"/>
    <lineage>
        <taxon>Archaea</taxon>
        <taxon>Nitrososphaerota</taxon>
        <taxon>Marine Group I</taxon>
    </lineage>
</organism>
<proteinExistence type="inferred from homology"/>
<dbReference type="EMBL" id="JACASV010000013">
    <property type="protein sequence ID" value="NWJ43155.1"/>
    <property type="molecule type" value="Genomic_DNA"/>
</dbReference>
<evidence type="ECO:0000313" key="4">
    <source>
        <dbReference type="EMBL" id="NWJ43155.1"/>
    </source>
</evidence>
<protein>
    <submittedName>
        <fullName evidence="4">DNA-protecting protein DprA</fullName>
    </submittedName>
</protein>
<dbReference type="Pfam" id="PF02481">
    <property type="entry name" value="DNA_processg_A"/>
    <property type="match status" value="1"/>
</dbReference>
<dbReference type="PANTHER" id="PTHR43022">
    <property type="entry name" value="PROTEIN SMF"/>
    <property type="match status" value="1"/>
</dbReference>
<dbReference type="InterPro" id="IPR041614">
    <property type="entry name" value="DprA_WH"/>
</dbReference>
<dbReference type="InterPro" id="IPR057666">
    <property type="entry name" value="DrpA_SLOG"/>
</dbReference>
<dbReference type="GO" id="GO:0009294">
    <property type="term" value="P:DNA-mediated transformation"/>
    <property type="evidence" value="ECO:0007669"/>
    <property type="project" value="InterPro"/>
</dbReference>
<evidence type="ECO:0000259" key="2">
    <source>
        <dbReference type="Pfam" id="PF02481"/>
    </source>
</evidence>
<feature type="domain" description="DprA winged helix" evidence="3">
    <location>
        <begin position="262"/>
        <end position="317"/>
    </location>
</feature>
<dbReference type="PANTHER" id="PTHR43022:SF1">
    <property type="entry name" value="PROTEIN SMF"/>
    <property type="match status" value="1"/>
</dbReference>
<comment type="similarity">
    <text evidence="1">Belongs to the DprA/Smf family.</text>
</comment>
<dbReference type="InterPro" id="IPR036388">
    <property type="entry name" value="WH-like_DNA-bd_sf"/>
</dbReference>
<dbReference type="Proteomes" id="UP000523105">
    <property type="component" value="Unassembled WGS sequence"/>
</dbReference>
<dbReference type="Pfam" id="PF17782">
    <property type="entry name" value="WHD_DprA"/>
    <property type="match status" value="1"/>
</dbReference>
<accession>A0A7K4MNK2</accession>
<name>A0A7K4MNK2_9ARCH</name>
<dbReference type="AlphaFoldDB" id="A0A7K4MNK2"/>
<comment type="caution">
    <text evidence="4">The sequence shown here is derived from an EMBL/GenBank/DDBJ whole genome shotgun (WGS) entry which is preliminary data.</text>
</comment>